<evidence type="ECO:0000256" key="9">
    <source>
        <dbReference type="ARBA" id="ARBA00044878"/>
    </source>
</evidence>
<evidence type="ECO:0000256" key="4">
    <source>
        <dbReference type="ARBA" id="ARBA00022692"/>
    </source>
</evidence>
<feature type="transmembrane region" description="Helical" evidence="25">
    <location>
        <begin position="82"/>
        <end position="105"/>
    </location>
</feature>
<dbReference type="PROSITE" id="PS00216">
    <property type="entry name" value="SUGAR_TRANSPORT_1"/>
    <property type="match status" value="1"/>
</dbReference>
<organism evidence="27 28">
    <name type="scientific">Legionella pneumophila</name>
    <dbReference type="NCBI Taxonomy" id="446"/>
    <lineage>
        <taxon>Bacteria</taxon>
        <taxon>Pseudomonadati</taxon>
        <taxon>Pseudomonadota</taxon>
        <taxon>Gammaproteobacteria</taxon>
        <taxon>Legionellales</taxon>
        <taxon>Legionellaceae</taxon>
        <taxon>Legionella</taxon>
    </lineage>
</organism>
<evidence type="ECO:0000256" key="12">
    <source>
        <dbReference type="ARBA" id="ARBA00044891"/>
    </source>
</evidence>
<evidence type="ECO:0000256" key="8">
    <source>
        <dbReference type="ARBA" id="ARBA00044876"/>
    </source>
</evidence>
<comment type="function">
    <text evidence="23">Lysosomal dipeptide uniporter that selectively exports lysine, arginine or histidine-containing dipeptides with a net positive charge from the lysosome lumen into the cytosol. Could play a role in a specific type of protein O-glycosylation indirectly regulating macrophages migration and tissue invasion. Also essential for liver homeostasis.</text>
</comment>
<feature type="transmembrane region" description="Helical" evidence="25">
    <location>
        <begin position="50"/>
        <end position="70"/>
    </location>
</feature>
<evidence type="ECO:0000256" key="20">
    <source>
        <dbReference type="ARBA" id="ARBA00044924"/>
    </source>
</evidence>
<keyword evidence="4 25" id="KW-0812">Transmembrane</keyword>
<dbReference type="EMBL" id="JAPXIC010000091">
    <property type="protein sequence ID" value="MCZ4720373.1"/>
    <property type="molecule type" value="Genomic_DNA"/>
</dbReference>
<feature type="transmembrane region" description="Helical" evidence="25">
    <location>
        <begin position="111"/>
        <end position="130"/>
    </location>
</feature>
<proteinExistence type="inferred from homology"/>
<feature type="transmembrane region" description="Helical" evidence="25">
    <location>
        <begin position="172"/>
        <end position="195"/>
    </location>
</feature>
<keyword evidence="5 25" id="KW-1133">Transmembrane helix</keyword>
<comment type="catalytic activity">
    <reaction evidence="14">
        <text>L-aspartyl-L-lysine(out) = L-aspartyl-L-lysine(in)</text>
        <dbReference type="Rhea" id="RHEA:79411"/>
        <dbReference type="ChEBI" id="CHEBI:229953"/>
    </reaction>
</comment>
<evidence type="ECO:0000256" key="3">
    <source>
        <dbReference type="ARBA" id="ARBA00022448"/>
    </source>
</evidence>
<dbReference type="SUPFAM" id="SSF103473">
    <property type="entry name" value="MFS general substrate transporter"/>
    <property type="match status" value="1"/>
</dbReference>
<evidence type="ECO:0000256" key="22">
    <source>
        <dbReference type="ARBA" id="ARBA00045018"/>
    </source>
</evidence>
<evidence type="ECO:0000256" key="10">
    <source>
        <dbReference type="ARBA" id="ARBA00044881"/>
    </source>
</evidence>
<feature type="transmembrane region" description="Helical" evidence="25">
    <location>
        <begin position="12"/>
        <end position="30"/>
    </location>
</feature>
<evidence type="ECO:0000313" key="27">
    <source>
        <dbReference type="EMBL" id="MCZ4720373.1"/>
    </source>
</evidence>
<dbReference type="PANTHER" id="PTHR23512">
    <property type="entry name" value="MAJOR FACILITATOR SUPERFAMILY DOMAIN-CONTAINING PROTEIN 1"/>
    <property type="match status" value="1"/>
</dbReference>
<evidence type="ECO:0000256" key="15">
    <source>
        <dbReference type="ARBA" id="ARBA00044899"/>
    </source>
</evidence>
<evidence type="ECO:0000256" key="18">
    <source>
        <dbReference type="ARBA" id="ARBA00044912"/>
    </source>
</evidence>
<dbReference type="Gene3D" id="1.20.1250.20">
    <property type="entry name" value="MFS general substrate transporter like domains"/>
    <property type="match status" value="2"/>
</dbReference>
<name>A0AAP3MCH9_LEGPN</name>
<evidence type="ECO:0000256" key="21">
    <source>
        <dbReference type="ARBA" id="ARBA00044985"/>
    </source>
</evidence>
<evidence type="ECO:0000256" key="24">
    <source>
        <dbReference type="ARBA" id="ARBA00046376"/>
    </source>
</evidence>
<feature type="transmembrane region" description="Helical" evidence="25">
    <location>
        <begin position="259"/>
        <end position="283"/>
    </location>
</feature>
<comment type="catalytic activity">
    <reaction evidence="10">
        <text>L-alpha-aminoacyl-L-arginine(out) = L-alpha-aminoacyl-L-arginine(in)</text>
        <dbReference type="Rhea" id="RHEA:79367"/>
        <dbReference type="ChEBI" id="CHEBI:229968"/>
    </reaction>
</comment>
<comment type="catalytic activity">
    <reaction evidence="9">
        <text>L-histidyl-glycine(out) = L-histidyl-glycine(in)</text>
        <dbReference type="Rhea" id="RHEA:79395"/>
        <dbReference type="ChEBI" id="CHEBI:229957"/>
    </reaction>
</comment>
<reference evidence="27" key="1">
    <citation type="submission" date="2022-12" db="EMBL/GenBank/DDBJ databases">
        <title>Comparative genomics of Legionella pneumophila isolates from the West Bank and Germany support molecular epidemiology of Legionnaires disease.</title>
        <authorList>
            <person name="Zayed A.R."/>
            <person name="Bitar D.M."/>
            <person name="Steinert M."/>
            <person name="Lueck C."/>
            <person name="Brettar I."/>
            <person name="Hoefle M.G."/>
            <person name="Bunk B."/>
        </authorList>
    </citation>
    <scope>NUCLEOTIDE SEQUENCE</scope>
    <source>
        <strain evidence="27">H23</strain>
    </source>
</reference>
<comment type="caution">
    <text evidence="27">The sequence shown here is derived from an EMBL/GenBank/DDBJ whole genome shotgun (WGS) entry which is preliminary data.</text>
</comment>
<dbReference type="AlphaFoldDB" id="A0AAP3MCH9"/>
<evidence type="ECO:0000313" key="28">
    <source>
        <dbReference type="Proteomes" id="UP001071279"/>
    </source>
</evidence>
<dbReference type="PROSITE" id="PS50850">
    <property type="entry name" value="MFS"/>
    <property type="match status" value="1"/>
</dbReference>
<comment type="catalytic activity">
    <reaction evidence="17">
        <text>L-arginyl-glycine(out) = L-arginyl-glycine(in)</text>
        <dbReference type="Rhea" id="RHEA:79391"/>
        <dbReference type="ChEBI" id="CHEBI:229955"/>
    </reaction>
</comment>
<sequence>MGISKVEIYKRKNYLGFAWLVWGLAAAFYFSDYLARVAPGVMHRYLQMDFGINEAGFGILTASFYVPYILMQIPVGLTVDRLSIRWLLTIMSLVTAFGCCVFGLADGLLTASIGRMLIGFSAAFAFICSLRLATSWFPPTMLGLLSGLTQALGMLGAAAGEAPVSFLVSNVGWRHSMLIIAFLFIALSGLLYQFVQDKPGEHRNEIRSVNRISILDSLKIILSNKQTWLNAMYAGFLFGPTAVIGEAIGPAYLQFGRGLGAHAAAFATGLIFIGWGISGPLSGWISDKMGRRKPLMIISAVCGVILSSLFVFIPEMSQTTAYVLFFVFGLTNTGVAISYAVSTEIHDRSVVGTSIAFTNMTSIFVGALFQPLVGRIIDIVSGPRAYNVETLLLSDFQAGLKLLPLCSLVALILAFTVKETYCKPIRH</sequence>
<feature type="transmembrane region" description="Helical" evidence="25">
    <location>
        <begin position="142"/>
        <end position="160"/>
    </location>
</feature>
<evidence type="ECO:0000256" key="16">
    <source>
        <dbReference type="ARBA" id="ARBA00044900"/>
    </source>
</evidence>
<feature type="transmembrane region" description="Helical" evidence="25">
    <location>
        <begin position="354"/>
        <end position="377"/>
    </location>
</feature>
<feature type="transmembrane region" description="Helical" evidence="25">
    <location>
        <begin position="228"/>
        <end position="253"/>
    </location>
</feature>
<evidence type="ECO:0000256" key="11">
    <source>
        <dbReference type="ARBA" id="ARBA00044884"/>
    </source>
</evidence>
<comment type="catalytic activity">
    <reaction evidence="8">
        <text>L-lysyl-L-alanine(out) = L-lysyl-L-alanine(in)</text>
        <dbReference type="Rhea" id="RHEA:79399"/>
        <dbReference type="ChEBI" id="CHEBI:229954"/>
    </reaction>
</comment>
<comment type="catalytic activity">
    <reaction evidence="20">
        <text>L-lysyl-glycine(out) = L-lysyl-glycine(in)</text>
        <dbReference type="Rhea" id="RHEA:79407"/>
        <dbReference type="ChEBI" id="CHEBI:191202"/>
    </reaction>
</comment>
<dbReference type="Proteomes" id="UP001071279">
    <property type="component" value="Unassembled WGS sequence"/>
</dbReference>
<comment type="catalytic activity">
    <reaction evidence="19">
        <text>L-alanyl-L-lysine(out) = L-alanyl-L-lysine(in)</text>
        <dbReference type="Rhea" id="RHEA:79415"/>
        <dbReference type="ChEBI" id="CHEBI:192470"/>
    </reaction>
</comment>
<keyword evidence="7" id="KW-0458">Lysosome</keyword>
<dbReference type="Pfam" id="PF07690">
    <property type="entry name" value="MFS_1"/>
    <property type="match status" value="1"/>
</dbReference>
<evidence type="ECO:0000256" key="17">
    <source>
        <dbReference type="ARBA" id="ARBA00044903"/>
    </source>
</evidence>
<dbReference type="InterPro" id="IPR020846">
    <property type="entry name" value="MFS_dom"/>
</dbReference>
<evidence type="ECO:0000259" key="26">
    <source>
        <dbReference type="PROSITE" id="PS50850"/>
    </source>
</evidence>
<feature type="transmembrane region" description="Helical" evidence="25">
    <location>
        <begin position="295"/>
        <end position="313"/>
    </location>
</feature>
<dbReference type="GO" id="GO:0005765">
    <property type="term" value="C:lysosomal membrane"/>
    <property type="evidence" value="ECO:0007669"/>
    <property type="project" value="UniProtKB-SubCell"/>
</dbReference>
<comment type="subunit">
    <text evidence="24">Homodimer. Interacts with lysosomal protein GLMP (via lumenal domain); the interaction starts while both proteins are still in the endoplasmic reticulum and is required for stabilization of MFSD1 in lysosomes but has no direct effect on its targeting to lysosomes or transporter activity.</text>
</comment>
<comment type="catalytic activity">
    <reaction evidence="16">
        <text>L-lysyl-L-lysine(out) = L-lysyl-L-lysine(in)</text>
        <dbReference type="Rhea" id="RHEA:79403"/>
        <dbReference type="ChEBI" id="CHEBI:229956"/>
    </reaction>
</comment>
<comment type="catalytic activity">
    <reaction evidence="18">
        <text>L-histidyl-L-alpha-amino acid(out) = L-histidyl-L-alpha-amino acid(in)</text>
        <dbReference type="Rhea" id="RHEA:79379"/>
        <dbReference type="ChEBI" id="CHEBI:229964"/>
    </reaction>
</comment>
<protein>
    <recommendedName>
        <fullName evidence="21">Lysosomal dipeptide transporter MFSD1</fullName>
    </recommendedName>
    <alternativeName>
        <fullName evidence="22">Major facilitator superfamily domain-containing protein 1</fullName>
    </alternativeName>
</protein>
<dbReference type="InterPro" id="IPR005829">
    <property type="entry name" value="Sugar_transporter_CS"/>
</dbReference>
<gene>
    <name evidence="27" type="ORF">O6C86_14285</name>
</gene>
<evidence type="ECO:0000256" key="23">
    <source>
        <dbReference type="ARBA" id="ARBA00045709"/>
    </source>
</evidence>
<feature type="transmembrane region" description="Helical" evidence="25">
    <location>
        <begin position="397"/>
        <end position="417"/>
    </location>
</feature>
<evidence type="ECO:0000256" key="6">
    <source>
        <dbReference type="ARBA" id="ARBA00023136"/>
    </source>
</evidence>
<evidence type="ECO:0000256" key="14">
    <source>
        <dbReference type="ARBA" id="ARBA00044898"/>
    </source>
</evidence>
<comment type="catalytic activity">
    <reaction evidence="12">
        <text>L-lysyl-L-alpha-amino acid(out) = L-lysyl-L-alpha-amino acid(in)</text>
        <dbReference type="Rhea" id="RHEA:79387"/>
        <dbReference type="ChEBI" id="CHEBI:229965"/>
    </reaction>
</comment>
<comment type="catalytic activity">
    <reaction evidence="15">
        <text>L-arginyl-L-alpha-amino acid(out) = L-arginyl-L-alpha-amino acid(in)</text>
        <dbReference type="Rhea" id="RHEA:79371"/>
        <dbReference type="ChEBI" id="CHEBI:84315"/>
    </reaction>
</comment>
<dbReference type="GO" id="GO:0022857">
    <property type="term" value="F:transmembrane transporter activity"/>
    <property type="evidence" value="ECO:0007669"/>
    <property type="project" value="InterPro"/>
</dbReference>
<evidence type="ECO:0000256" key="2">
    <source>
        <dbReference type="ARBA" id="ARBA00008335"/>
    </source>
</evidence>
<comment type="catalytic activity">
    <reaction evidence="13">
        <text>L-alpha-aminoacyl-L-lysine(out) = L-alpha-aminoacyl-L-lysine(in)</text>
        <dbReference type="Rhea" id="RHEA:79383"/>
        <dbReference type="ChEBI" id="CHEBI:229966"/>
    </reaction>
</comment>
<dbReference type="InterPro" id="IPR011701">
    <property type="entry name" value="MFS"/>
</dbReference>
<comment type="subcellular location">
    <subcellularLocation>
        <location evidence="1">Lysosome membrane</location>
        <topology evidence="1">Multi-pass membrane protein</topology>
    </subcellularLocation>
</comment>
<evidence type="ECO:0000256" key="1">
    <source>
        <dbReference type="ARBA" id="ARBA00004155"/>
    </source>
</evidence>
<comment type="similarity">
    <text evidence="2">Belongs to the major facilitator superfamily.</text>
</comment>
<feature type="transmembrane region" description="Helical" evidence="25">
    <location>
        <begin position="319"/>
        <end position="342"/>
    </location>
</feature>
<evidence type="ECO:0000256" key="13">
    <source>
        <dbReference type="ARBA" id="ARBA00044893"/>
    </source>
</evidence>
<dbReference type="RefSeq" id="WP_027224544.1">
    <property type="nucleotide sequence ID" value="NZ_BBUG01000005.1"/>
</dbReference>
<dbReference type="InterPro" id="IPR036259">
    <property type="entry name" value="MFS_trans_sf"/>
</dbReference>
<comment type="catalytic activity">
    <reaction evidence="11">
        <text>L-alpha-aminoacyl-L-histidine(out) = L-alpha-aminoacyl-L-histidine(in)</text>
        <dbReference type="Rhea" id="RHEA:79375"/>
        <dbReference type="ChEBI" id="CHEBI:229967"/>
    </reaction>
</comment>
<evidence type="ECO:0000256" key="5">
    <source>
        <dbReference type="ARBA" id="ARBA00022989"/>
    </source>
</evidence>
<accession>A0AAP3MCH9</accession>
<dbReference type="PANTHER" id="PTHR23512:SF3">
    <property type="entry name" value="MAJOR FACILITATOR SUPERFAMILY DOMAIN-CONTAINING PROTEIN 1"/>
    <property type="match status" value="1"/>
</dbReference>
<keyword evidence="3" id="KW-0813">Transport</keyword>
<dbReference type="InterPro" id="IPR052187">
    <property type="entry name" value="MFSD1"/>
</dbReference>
<feature type="domain" description="Major facilitator superfamily (MFS) profile" evidence="26">
    <location>
        <begin position="20"/>
        <end position="421"/>
    </location>
</feature>
<evidence type="ECO:0000256" key="25">
    <source>
        <dbReference type="SAM" id="Phobius"/>
    </source>
</evidence>
<keyword evidence="6 25" id="KW-0472">Membrane</keyword>
<evidence type="ECO:0000256" key="19">
    <source>
        <dbReference type="ARBA" id="ARBA00044919"/>
    </source>
</evidence>
<evidence type="ECO:0000256" key="7">
    <source>
        <dbReference type="ARBA" id="ARBA00023228"/>
    </source>
</evidence>